<protein>
    <submittedName>
        <fullName evidence="1">Uncharacterized protein</fullName>
    </submittedName>
</protein>
<evidence type="ECO:0000313" key="1">
    <source>
        <dbReference type="EMBL" id="TMS34640.1"/>
    </source>
</evidence>
<proteinExistence type="predicted"/>
<accession>A0A4U8UNE5</accession>
<dbReference type="AlphaFoldDB" id="A0A4U8UNE5"/>
<sequence length="98" mass="11418">MASLQPQCKTLLERGKNPRSTIYHGGSTLTETRRYPELPFFGRRRKKTPTYEDYPTSLKCFLLFLLSWASVAFQASLDRVHQENKRRGRVRATQLGKE</sequence>
<evidence type="ECO:0000313" key="2">
    <source>
        <dbReference type="Proteomes" id="UP000298663"/>
    </source>
</evidence>
<dbReference type="Proteomes" id="UP000298663">
    <property type="component" value="Unassembled WGS sequence"/>
</dbReference>
<name>A0A4U8UNE5_STECR</name>
<organism evidence="1 2">
    <name type="scientific">Steinernema carpocapsae</name>
    <name type="common">Entomopathogenic nematode</name>
    <dbReference type="NCBI Taxonomy" id="34508"/>
    <lineage>
        <taxon>Eukaryota</taxon>
        <taxon>Metazoa</taxon>
        <taxon>Ecdysozoa</taxon>
        <taxon>Nematoda</taxon>
        <taxon>Chromadorea</taxon>
        <taxon>Rhabditida</taxon>
        <taxon>Tylenchina</taxon>
        <taxon>Panagrolaimomorpha</taxon>
        <taxon>Strongyloidoidea</taxon>
        <taxon>Steinernematidae</taxon>
        <taxon>Steinernema</taxon>
    </lineage>
</organism>
<dbReference type="EMBL" id="AZBU02000001">
    <property type="protein sequence ID" value="TMS34640.1"/>
    <property type="molecule type" value="Genomic_DNA"/>
</dbReference>
<keyword evidence="2" id="KW-1185">Reference proteome</keyword>
<gene>
    <name evidence="1" type="ORF">L596_002186</name>
</gene>
<comment type="caution">
    <text evidence="1">The sequence shown here is derived from an EMBL/GenBank/DDBJ whole genome shotgun (WGS) entry which is preliminary data.</text>
</comment>
<reference evidence="1 2" key="1">
    <citation type="journal article" date="2015" name="Genome Biol.">
        <title>Comparative genomics of Steinernema reveals deeply conserved gene regulatory networks.</title>
        <authorList>
            <person name="Dillman A.R."/>
            <person name="Macchietto M."/>
            <person name="Porter C.F."/>
            <person name="Rogers A."/>
            <person name="Williams B."/>
            <person name="Antoshechkin I."/>
            <person name="Lee M.M."/>
            <person name="Goodwin Z."/>
            <person name="Lu X."/>
            <person name="Lewis E.E."/>
            <person name="Goodrich-Blair H."/>
            <person name="Stock S.P."/>
            <person name="Adams B.J."/>
            <person name="Sternberg P.W."/>
            <person name="Mortazavi A."/>
        </authorList>
    </citation>
    <scope>NUCLEOTIDE SEQUENCE [LARGE SCALE GENOMIC DNA]</scope>
    <source>
        <strain evidence="1 2">ALL</strain>
    </source>
</reference>
<reference evidence="1 2" key="2">
    <citation type="journal article" date="2019" name="G3 (Bethesda)">
        <title>Hybrid Assembly of the Genome of the Entomopathogenic Nematode Steinernema carpocapsae Identifies the X-Chromosome.</title>
        <authorList>
            <person name="Serra L."/>
            <person name="Macchietto M."/>
            <person name="Macias-Munoz A."/>
            <person name="McGill C.J."/>
            <person name="Rodriguez I.M."/>
            <person name="Rodriguez B."/>
            <person name="Murad R."/>
            <person name="Mortazavi A."/>
        </authorList>
    </citation>
    <scope>NUCLEOTIDE SEQUENCE [LARGE SCALE GENOMIC DNA]</scope>
    <source>
        <strain evidence="1 2">ALL</strain>
    </source>
</reference>